<dbReference type="EMBL" id="CP037940">
    <property type="protein sequence ID" value="QBO35003.1"/>
    <property type="molecule type" value="Genomic_DNA"/>
</dbReference>
<dbReference type="InterPro" id="IPR012340">
    <property type="entry name" value="NA-bd_OB-fold"/>
</dbReference>
<keyword evidence="5" id="KW-1185">Reference proteome</keyword>
<feature type="compositionally biased region" description="Polar residues" evidence="3">
    <location>
        <begin position="104"/>
        <end position="117"/>
    </location>
</feature>
<evidence type="ECO:0000313" key="4">
    <source>
        <dbReference type="EMBL" id="QBO35003.1"/>
    </source>
</evidence>
<dbReference type="AlphaFoldDB" id="A0A4P6YQY5"/>
<accession>A0A4P6YQY5</accession>
<dbReference type="InterPro" id="IPR000424">
    <property type="entry name" value="Primosome_PriB/ssb"/>
</dbReference>
<dbReference type="Pfam" id="PF00436">
    <property type="entry name" value="SSB"/>
    <property type="match status" value="1"/>
</dbReference>
<dbReference type="RefSeq" id="WP_133362083.1">
    <property type="nucleotide sequence ID" value="NZ_CP037940.1"/>
</dbReference>
<evidence type="ECO:0000313" key="5">
    <source>
        <dbReference type="Proteomes" id="UP000292886"/>
    </source>
</evidence>
<name>A0A4P6YQY5_9LACO</name>
<dbReference type="SUPFAM" id="SSF50249">
    <property type="entry name" value="Nucleic acid-binding proteins"/>
    <property type="match status" value="1"/>
</dbReference>
<dbReference type="OrthoDB" id="2142524at2"/>
<evidence type="ECO:0000256" key="3">
    <source>
        <dbReference type="SAM" id="MobiDB-lite"/>
    </source>
</evidence>
<dbReference type="PIRSF" id="PIRSF002070">
    <property type="entry name" value="SSB"/>
    <property type="match status" value="1"/>
</dbReference>
<dbReference type="PROSITE" id="PS50935">
    <property type="entry name" value="SSB"/>
    <property type="match status" value="1"/>
</dbReference>
<proteinExistence type="predicted"/>
<reference evidence="5" key="1">
    <citation type="submission" date="2019-03" db="EMBL/GenBank/DDBJ databases">
        <title>Weissella sp. 26KH-42 Genome sequencing.</title>
        <authorList>
            <person name="Heo J."/>
            <person name="Kim S.-J."/>
            <person name="Kim J.-S."/>
            <person name="Hong S.-B."/>
            <person name="Kwon S.-W."/>
        </authorList>
    </citation>
    <scope>NUCLEOTIDE SEQUENCE [LARGE SCALE GENOMIC DNA]</scope>
    <source>
        <strain evidence="5">26KH-42</strain>
    </source>
</reference>
<sequence>MQNNTVIGRLTKDVKLEFVGQNSTARVRADLAIEREGGKSVDYLQFVFLGKLAENLNNYSKLKGSLIAVQFTIQNNNYVDKETGNKVYKDQYVVTKVKFLASPNNTAKQGNNTQQEVDYSRESQFDPFGGYEQI</sequence>
<dbReference type="Proteomes" id="UP000292886">
    <property type="component" value="Chromosome"/>
</dbReference>
<dbReference type="InterPro" id="IPR011344">
    <property type="entry name" value="ssDNA-bd"/>
</dbReference>
<keyword evidence="1 2" id="KW-0238">DNA-binding</keyword>
<dbReference type="GO" id="GO:0003697">
    <property type="term" value="F:single-stranded DNA binding"/>
    <property type="evidence" value="ECO:0007669"/>
    <property type="project" value="InterPro"/>
</dbReference>
<evidence type="ECO:0000256" key="1">
    <source>
        <dbReference type="ARBA" id="ARBA00023125"/>
    </source>
</evidence>
<dbReference type="KEGG" id="wei:EQG49_00340"/>
<feature type="region of interest" description="Disordered" evidence="3">
    <location>
        <begin position="104"/>
        <end position="134"/>
    </location>
</feature>
<dbReference type="GO" id="GO:0006260">
    <property type="term" value="P:DNA replication"/>
    <property type="evidence" value="ECO:0007669"/>
    <property type="project" value="InterPro"/>
</dbReference>
<dbReference type="Gene3D" id="2.40.50.140">
    <property type="entry name" value="Nucleic acid-binding proteins"/>
    <property type="match status" value="1"/>
</dbReference>
<protein>
    <recommendedName>
        <fullName evidence="2">Single-stranded DNA-binding protein</fullName>
    </recommendedName>
</protein>
<gene>
    <name evidence="4" type="ORF">EQG49_00340</name>
</gene>
<organism evidence="4 5">
    <name type="scientific">Periweissella cryptocerci</name>
    <dbReference type="NCBI Taxonomy" id="2506420"/>
    <lineage>
        <taxon>Bacteria</taxon>
        <taxon>Bacillati</taxon>
        <taxon>Bacillota</taxon>
        <taxon>Bacilli</taxon>
        <taxon>Lactobacillales</taxon>
        <taxon>Lactobacillaceae</taxon>
        <taxon>Periweissella</taxon>
    </lineage>
</organism>
<evidence type="ECO:0000256" key="2">
    <source>
        <dbReference type="PIRNR" id="PIRNR002070"/>
    </source>
</evidence>